<organism evidence="2 3">
    <name type="scientific">Ilex paraguariensis</name>
    <name type="common">yerba mate</name>
    <dbReference type="NCBI Taxonomy" id="185542"/>
    <lineage>
        <taxon>Eukaryota</taxon>
        <taxon>Viridiplantae</taxon>
        <taxon>Streptophyta</taxon>
        <taxon>Embryophyta</taxon>
        <taxon>Tracheophyta</taxon>
        <taxon>Spermatophyta</taxon>
        <taxon>Magnoliopsida</taxon>
        <taxon>eudicotyledons</taxon>
        <taxon>Gunneridae</taxon>
        <taxon>Pentapetalae</taxon>
        <taxon>asterids</taxon>
        <taxon>campanulids</taxon>
        <taxon>Aquifoliales</taxon>
        <taxon>Aquifoliaceae</taxon>
        <taxon>Ilex</taxon>
    </lineage>
</organism>
<evidence type="ECO:0000256" key="1">
    <source>
        <dbReference type="SAM" id="MobiDB-lite"/>
    </source>
</evidence>
<dbReference type="EMBL" id="CAUOFW020008724">
    <property type="protein sequence ID" value="CAK9183640.1"/>
    <property type="molecule type" value="Genomic_DNA"/>
</dbReference>
<feature type="non-terminal residue" evidence="2">
    <location>
        <position position="62"/>
    </location>
</feature>
<evidence type="ECO:0000313" key="2">
    <source>
        <dbReference type="EMBL" id="CAK9183640.1"/>
    </source>
</evidence>
<accession>A0ABC8URI2</accession>
<feature type="compositionally biased region" description="Basic residues" evidence="1">
    <location>
        <begin position="42"/>
        <end position="55"/>
    </location>
</feature>
<reference evidence="2 3" key="1">
    <citation type="submission" date="2024-02" db="EMBL/GenBank/DDBJ databases">
        <authorList>
            <person name="Vignale AGUSTIN F."/>
            <person name="Sosa J E."/>
            <person name="Modenutti C."/>
        </authorList>
    </citation>
    <scope>NUCLEOTIDE SEQUENCE [LARGE SCALE GENOMIC DNA]</scope>
</reference>
<evidence type="ECO:0000313" key="3">
    <source>
        <dbReference type="Proteomes" id="UP001642360"/>
    </source>
</evidence>
<sequence length="62" mass="6543">MIVAGNSLVRGGETTPVVKMEVETVARDKNGLCSAATGHGGKDRKGKGKDRKGKREKGCLRC</sequence>
<feature type="region of interest" description="Disordered" evidence="1">
    <location>
        <begin position="32"/>
        <end position="62"/>
    </location>
</feature>
<dbReference type="AlphaFoldDB" id="A0ABC8URI2"/>
<name>A0ABC8URI2_9AQUA</name>
<keyword evidence="3" id="KW-1185">Reference proteome</keyword>
<protein>
    <submittedName>
        <fullName evidence="2">Uncharacterized protein</fullName>
    </submittedName>
</protein>
<gene>
    <name evidence="2" type="ORF">ILEXP_LOCUS53930</name>
</gene>
<comment type="caution">
    <text evidence="2">The sequence shown here is derived from an EMBL/GenBank/DDBJ whole genome shotgun (WGS) entry which is preliminary data.</text>
</comment>
<dbReference type="Proteomes" id="UP001642360">
    <property type="component" value="Unassembled WGS sequence"/>
</dbReference>
<proteinExistence type="predicted"/>